<accession>V9LSV8</accession>
<sequence length="94" mass="10820">MNFWAIFSVTLVVCLVHFGYFNNELQQIKSISIITYESLESKLEALIDKIDPAFAMFVNLHNSTVKIWDAILNNGKKIDNLDERVNILFANNKI</sequence>
<dbReference type="EMBL" id="JX193905">
    <property type="protein sequence ID" value="AFS51900.1"/>
    <property type="molecule type" value="Genomic_DNA"/>
</dbReference>
<protein>
    <submittedName>
        <fullName evidence="1">DekiORF22</fullName>
    </submittedName>
</protein>
<proteinExistence type="predicted"/>
<gene>
    <name evidence="1" type="primary">gp16</name>
</gene>
<reference evidence="1" key="1">
    <citation type="submission" date="2012-06" db="EMBL/GenBank/DDBJ databases">
        <title>Genomic sequencing and analysis of the Dendrolimus kikuchii nucleopolyhedrovirus.</title>
        <authorList>
            <person name="Yang M.M."/>
        </authorList>
    </citation>
    <scope>NUCLEOTIDE SEQUENCE</scope>
    <source>
        <strain evidence="1">YN</strain>
    </source>
</reference>
<evidence type="ECO:0000313" key="1">
    <source>
        <dbReference type="EMBL" id="AFS51900.1"/>
    </source>
</evidence>
<organism evidence="1">
    <name type="scientific">Dendrolimus kikuchii nucleopolyhedrovirus</name>
    <dbReference type="NCBI Taxonomy" id="1219875"/>
    <lineage>
        <taxon>Viruses</taxon>
        <taxon>Viruses incertae sedis</taxon>
        <taxon>Naldaviricetes</taxon>
        <taxon>Lefavirales</taxon>
        <taxon>Baculoviridae</taxon>
        <taxon>Alphabaculovirus</taxon>
    </lineage>
</organism>
<name>V9LSV8_9ABAC</name>